<reference evidence="12" key="1">
    <citation type="journal article" date="2019" name="Int. J. Syst. Evol. Microbiol.">
        <title>The Global Catalogue of Microorganisms (GCM) 10K type strain sequencing project: providing services to taxonomists for standard genome sequencing and annotation.</title>
        <authorList>
            <consortium name="The Broad Institute Genomics Platform"/>
            <consortium name="The Broad Institute Genome Sequencing Center for Infectious Disease"/>
            <person name="Wu L."/>
            <person name="Ma J."/>
        </authorList>
    </citation>
    <scope>NUCLEOTIDE SEQUENCE [LARGE SCALE GENOMIC DNA]</scope>
    <source>
        <strain evidence="12">WYCCWR 12678</strain>
    </source>
</reference>
<evidence type="ECO:0000256" key="2">
    <source>
        <dbReference type="ARBA" id="ARBA00022448"/>
    </source>
</evidence>
<keyword evidence="7 9" id="KW-0472">Membrane</keyword>
<sequence length="191" mass="20872">MAYYVQGRSLAEIALLLWNGFSIRASDGSVLLQGGGIWNMFHVVLIILSAGALNGILEASGMMQRLIGGLLERIEREGSLLVATALTSITAGLIFCNQTLMVLIPGRMLQTKYEELRVKPKNLVRTLADSGVVVSALIPWNLHAILCSTAMGIATLTYWPYAYFLWMLPVLTIAMGLLRRTQSSPEVPGTY</sequence>
<keyword evidence="4" id="KW-1003">Cell membrane</keyword>
<dbReference type="Proteomes" id="UP001596002">
    <property type="component" value="Unassembled WGS sequence"/>
</dbReference>
<evidence type="ECO:0000256" key="9">
    <source>
        <dbReference type="SAM" id="Phobius"/>
    </source>
</evidence>
<dbReference type="Pfam" id="PF03553">
    <property type="entry name" value="Na_H_antiporter"/>
    <property type="match status" value="1"/>
</dbReference>
<evidence type="ECO:0000256" key="7">
    <source>
        <dbReference type="ARBA" id="ARBA00023136"/>
    </source>
</evidence>
<evidence type="ECO:0000313" key="11">
    <source>
        <dbReference type="EMBL" id="MFC4769809.1"/>
    </source>
</evidence>
<evidence type="ECO:0000256" key="5">
    <source>
        <dbReference type="ARBA" id="ARBA00022692"/>
    </source>
</evidence>
<name>A0ABV9Q7M6_9BACL</name>
<evidence type="ECO:0000256" key="1">
    <source>
        <dbReference type="ARBA" id="ARBA00004651"/>
    </source>
</evidence>
<comment type="similarity">
    <text evidence="8">Belongs to the NhaC Na(+)/H(+) (TC 2.A.35) antiporter family.</text>
</comment>
<keyword evidence="3" id="KW-0050">Antiport</keyword>
<feature type="domain" description="Na+/H+ antiporter NhaC-like C-terminal" evidence="10">
    <location>
        <begin position="3"/>
        <end position="177"/>
    </location>
</feature>
<feature type="transmembrane region" description="Helical" evidence="9">
    <location>
        <begin position="78"/>
        <end position="104"/>
    </location>
</feature>
<evidence type="ECO:0000259" key="10">
    <source>
        <dbReference type="Pfam" id="PF03553"/>
    </source>
</evidence>
<gene>
    <name evidence="11" type="ORF">ACFO8Q_21100</name>
</gene>
<protein>
    <submittedName>
        <fullName evidence="11">Na+/H+ antiporter NhaC family protein</fullName>
    </submittedName>
</protein>
<keyword evidence="6 9" id="KW-1133">Transmembrane helix</keyword>
<dbReference type="PANTHER" id="PTHR33451:SF3">
    <property type="entry name" value="MALATE-2H(+)_NA(+)-LACTATE ANTIPORTER"/>
    <property type="match status" value="1"/>
</dbReference>
<dbReference type="InterPro" id="IPR018461">
    <property type="entry name" value="Na/H_Antiport_NhaC-like_C"/>
</dbReference>
<keyword evidence="5 9" id="KW-0812">Transmembrane</keyword>
<comment type="subcellular location">
    <subcellularLocation>
        <location evidence="1">Cell membrane</location>
        <topology evidence="1">Multi-pass membrane protein</topology>
    </subcellularLocation>
</comment>
<comment type="caution">
    <text evidence="11">The sequence shown here is derived from an EMBL/GenBank/DDBJ whole genome shotgun (WGS) entry which is preliminary data.</text>
</comment>
<keyword evidence="2" id="KW-0813">Transport</keyword>
<keyword evidence="12" id="KW-1185">Reference proteome</keyword>
<organism evidence="11 12">
    <name type="scientific">Effusibacillus consociatus</name>
    <dbReference type="NCBI Taxonomy" id="1117041"/>
    <lineage>
        <taxon>Bacteria</taxon>
        <taxon>Bacillati</taxon>
        <taxon>Bacillota</taxon>
        <taxon>Bacilli</taxon>
        <taxon>Bacillales</taxon>
        <taxon>Alicyclobacillaceae</taxon>
        <taxon>Effusibacillus</taxon>
    </lineage>
</organism>
<dbReference type="PANTHER" id="PTHR33451">
    <property type="entry name" value="MALATE-2H(+)/NA(+)-LACTATE ANTIPORTER"/>
    <property type="match status" value="1"/>
</dbReference>
<evidence type="ECO:0000256" key="6">
    <source>
        <dbReference type="ARBA" id="ARBA00022989"/>
    </source>
</evidence>
<accession>A0ABV9Q7M6</accession>
<proteinExistence type="inferred from homology"/>
<dbReference type="RefSeq" id="WP_380028753.1">
    <property type="nucleotide sequence ID" value="NZ_JBHSHC010000147.1"/>
</dbReference>
<dbReference type="EMBL" id="JBHSHC010000147">
    <property type="protein sequence ID" value="MFC4769809.1"/>
    <property type="molecule type" value="Genomic_DNA"/>
</dbReference>
<feature type="transmembrane region" description="Helical" evidence="9">
    <location>
        <begin position="158"/>
        <end position="178"/>
    </location>
</feature>
<feature type="transmembrane region" description="Helical" evidence="9">
    <location>
        <begin position="37"/>
        <end position="57"/>
    </location>
</feature>
<dbReference type="InterPro" id="IPR052180">
    <property type="entry name" value="NhaC_Na-H+_Antiporter"/>
</dbReference>
<evidence type="ECO:0000256" key="4">
    <source>
        <dbReference type="ARBA" id="ARBA00022475"/>
    </source>
</evidence>
<evidence type="ECO:0000256" key="3">
    <source>
        <dbReference type="ARBA" id="ARBA00022449"/>
    </source>
</evidence>
<evidence type="ECO:0000313" key="12">
    <source>
        <dbReference type="Proteomes" id="UP001596002"/>
    </source>
</evidence>
<evidence type="ECO:0000256" key="8">
    <source>
        <dbReference type="ARBA" id="ARBA00038435"/>
    </source>
</evidence>